<dbReference type="InterPro" id="IPR006045">
    <property type="entry name" value="Cupin_1"/>
</dbReference>
<sequence>MTEGLLLPPGAGRPIAGSGMTLKVGADETPTWSMFETVVQPGFDVGAHFHHHAEELFYVLDGELDLLAFRPRAGSPTAAGDWRGWESDDGAKVLRGGPGSSMFVPAGVPHAFFNPGPVPARMLFLVTPAGHEVYLQELADLIGGGRPDQAAIAELRARHDIQQLTPLTPQ</sequence>
<evidence type="ECO:0000259" key="1">
    <source>
        <dbReference type="SMART" id="SM00835"/>
    </source>
</evidence>
<evidence type="ECO:0000313" key="2">
    <source>
        <dbReference type="EMBL" id="GIF85850.1"/>
    </source>
</evidence>
<gene>
    <name evidence="2" type="ORF">Cba03nite_71990</name>
</gene>
<dbReference type="EMBL" id="BONF01000053">
    <property type="protein sequence ID" value="GIF85850.1"/>
    <property type="molecule type" value="Genomic_DNA"/>
</dbReference>
<protein>
    <submittedName>
        <fullName evidence="2">Cupin</fullName>
    </submittedName>
</protein>
<name>A0A8J3NPE5_9ACTN</name>
<comment type="caution">
    <text evidence="2">The sequence shown here is derived from an EMBL/GenBank/DDBJ whole genome shotgun (WGS) entry which is preliminary data.</text>
</comment>
<keyword evidence="3" id="KW-1185">Reference proteome</keyword>
<evidence type="ECO:0000313" key="3">
    <source>
        <dbReference type="Proteomes" id="UP000601223"/>
    </source>
</evidence>
<dbReference type="Proteomes" id="UP000601223">
    <property type="component" value="Unassembled WGS sequence"/>
</dbReference>
<dbReference type="RefSeq" id="WP_203756327.1">
    <property type="nucleotide sequence ID" value="NZ_BONF01000053.1"/>
</dbReference>
<dbReference type="PANTHER" id="PTHR36440:SF1">
    <property type="entry name" value="PUTATIVE (AFU_ORTHOLOGUE AFUA_8G07350)-RELATED"/>
    <property type="match status" value="1"/>
</dbReference>
<dbReference type="AlphaFoldDB" id="A0A8J3NPE5"/>
<accession>A0A8J3NPE5</accession>
<dbReference type="InterPro" id="IPR014710">
    <property type="entry name" value="RmlC-like_jellyroll"/>
</dbReference>
<dbReference type="InterPro" id="IPR053146">
    <property type="entry name" value="QDO-like"/>
</dbReference>
<dbReference type="SUPFAM" id="SSF51182">
    <property type="entry name" value="RmlC-like cupins"/>
    <property type="match status" value="1"/>
</dbReference>
<proteinExistence type="predicted"/>
<dbReference type="Pfam" id="PF00190">
    <property type="entry name" value="Cupin_1"/>
    <property type="match status" value="1"/>
</dbReference>
<organism evidence="2 3">
    <name type="scientific">Catellatospora bangladeshensis</name>
    <dbReference type="NCBI Taxonomy" id="310355"/>
    <lineage>
        <taxon>Bacteria</taxon>
        <taxon>Bacillati</taxon>
        <taxon>Actinomycetota</taxon>
        <taxon>Actinomycetes</taxon>
        <taxon>Micromonosporales</taxon>
        <taxon>Micromonosporaceae</taxon>
        <taxon>Catellatospora</taxon>
    </lineage>
</organism>
<dbReference type="PANTHER" id="PTHR36440">
    <property type="entry name" value="PUTATIVE (AFU_ORTHOLOGUE AFUA_8G07350)-RELATED"/>
    <property type="match status" value="1"/>
</dbReference>
<dbReference type="SMART" id="SM00835">
    <property type="entry name" value="Cupin_1"/>
    <property type="match status" value="1"/>
</dbReference>
<feature type="domain" description="Cupin type-1" evidence="1">
    <location>
        <begin position="9"/>
        <end position="163"/>
    </location>
</feature>
<dbReference type="InterPro" id="IPR011051">
    <property type="entry name" value="RmlC_Cupin_sf"/>
</dbReference>
<reference evidence="2 3" key="1">
    <citation type="submission" date="2021-01" db="EMBL/GenBank/DDBJ databases">
        <title>Whole genome shotgun sequence of Catellatospora bangladeshensis NBRC 107357.</title>
        <authorList>
            <person name="Komaki H."/>
            <person name="Tamura T."/>
        </authorList>
    </citation>
    <scope>NUCLEOTIDE SEQUENCE [LARGE SCALE GENOMIC DNA]</scope>
    <source>
        <strain evidence="2 3">NBRC 107357</strain>
    </source>
</reference>
<dbReference type="Gene3D" id="2.60.120.10">
    <property type="entry name" value="Jelly Rolls"/>
    <property type="match status" value="1"/>
</dbReference>